<feature type="transmembrane region" description="Helical" evidence="2">
    <location>
        <begin position="31"/>
        <end position="52"/>
    </location>
</feature>
<feature type="compositionally biased region" description="Acidic residues" evidence="1">
    <location>
        <begin position="92"/>
        <end position="107"/>
    </location>
</feature>
<evidence type="ECO:0000313" key="4">
    <source>
        <dbReference type="Proteomes" id="UP001155241"/>
    </source>
</evidence>
<keyword evidence="2" id="KW-0472">Membrane</keyword>
<keyword evidence="4" id="KW-1185">Reference proteome</keyword>
<name>A0A9X2JJG7_9BACT</name>
<dbReference type="AlphaFoldDB" id="A0A9X2JJG7"/>
<evidence type="ECO:0000256" key="2">
    <source>
        <dbReference type="SAM" id="Phobius"/>
    </source>
</evidence>
<feature type="region of interest" description="Disordered" evidence="1">
    <location>
        <begin position="81"/>
        <end position="107"/>
    </location>
</feature>
<protein>
    <submittedName>
        <fullName evidence="3">Uncharacterized protein</fullName>
    </submittedName>
</protein>
<organism evidence="3 4">
    <name type="scientific">Aeoliella straminimaris</name>
    <dbReference type="NCBI Taxonomy" id="2954799"/>
    <lineage>
        <taxon>Bacteria</taxon>
        <taxon>Pseudomonadati</taxon>
        <taxon>Planctomycetota</taxon>
        <taxon>Planctomycetia</taxon>
        <taxon>Pirellulales</taxon>
        <taxon>Lacipirellulaceae</taxon>
        <taxon>Aeoliella</taxon>
    </lineage>
</organism>
<reference evidence="3" key="1">
    <citation type="submission" date="2022-06" db="EMBL/GenBank/DDBJ databases">
        <title>Aeoliella straminimaris, a novel planctomycete from sediments.</title>
        <authorList>
            <person name="Vitorino I.R."/>
            <person name="Lage O.M."/>
        </authorList>
    </citation>
    <scope>NUCLEOTIDE SEQUENCE</scope>
    <source>
        <strain evidence="3">ICT_H6.2</strain>
    </source>
</reference>
<keyword evidence="2" id="KW-1133">Transmembrane helix</keyword>
<dbReference type="EMBL" id="JAMXLR010000092">
    <property type="protein sequence ID" value="MCO6047861.1"/>
    <property type="molecule type" value="Genomic_DNA"/>
</dbReference>
<dbReference type="Proteomes" id="UP001155241">
    <property type="component" value="Unassembled WGS sequence"/>
</dbReference>
<proteinExistence type="predicted"/>
<evidence type="ECO:0000313" key="3">
    <source>
        <dbReference type="EMBL" id="MCO6047861.1"/>
    </source>
</evidence>
<accession>A0A9X2JJG7</accession>
<dbReference type="RefSeq" id="WP_252855967.1">
    <property type="nucleotide sequence ID" value="NZ_JAMXLR010000092.1"/>
</dbReference>
<comment type="caution">
    <text evidence="3">The sequence shown here is derived from an EMBL/GenBank/DDBJ whole genome shotgun (WGS) entry which is preliminary data.</text>
</comment>
<evidence type="ECO:0000256" key="1">
    <source>
        <dbReference type="SAM" id="MobiDB-lite"/>
    </source>
</evidence>
<sequence>MLKYLILAFLALVISVPFVASYFLPWWGTLLVIIGEVVLLGVGLPALLKYVITKFAKGLFETKSKVLRNAQVEIHACELTTKPERDELPAPENDDEDSELEGDDSSDLEPKVDRYVLVDCTITPDPRHAGPMTHWDPFDFALAPYGKPMGIEHMDGDTEDDEGSLESVKLTGPDGIEQDDNDFGKIAGPMRLRFIFSCPATLTGRAKLRYYFEGIGDIQLPQHAAGHAT</sequence>
<gene>
    <name evidence="3" type="ORF">NG895_28480</name>
</gene>
<keyword evidence="2" id="KW-0812">Transmembrane</keyword>